<sequence length="26" mass="3061">MYRLQNGVLKIWLTTKIRLELVGCIV</sequence>
<reference evidence="1" key="1">
    <citation type="submission" date="2014-09" db="EMBL/GenBank/DDBJ databases">
        <authorList>
            <person name="Magalhaes I.L.F."/>
            <person name="Oliveira U."/>
            <person name="Santos F.R."/>
            <person name="Vidigal T.H.D.A."/>
            <person name="Brescovit A.D."/>
            <person name="Santos A.J."/>
        </authorList>
    </citation>
    <scope>NUCLEOTIDE SEQUENCE</scope>
    <source>
        <tissue evidence="1">Shoot tissue taken approximately 20 cm above the soil surface</tissue>
    </source>
</reference>
<name>A0A0A9APY9_ARUDO</name>
<reference evidence="1" key="2">
    <citation type="journal article" date="2015" name="Data Brief">
        <title>Shoot transcriptome of the giant reed, Arundo donax.</title>
        <authorList>
            <person name="Barrero R.A."/>
            <person name="Guerrero F.D."/>
            <person name="Moolhuijzen P."/>
            <person name="Goolsby J.A."/>
            <person name="Tidwell J."/>
            <person name="Bellgard S.E."/>
            <person name="Bellgard M.I."/>
        </authorList>
    </citation>
    <scope>NUCLEOTIDE SEQUENCE</scope>
    <source>
        <tissue evidence="1">Shoot tissue taken approximately 20 cm above the soil surface</tissue>
    </source>
</reference>
<organism evidence="1">
    <name type="scientific">Arundo donax</name>
    <name type="common">Giant reed</name>
    <name type="synonym">Donax arundinaceus</name>
    <dbReference type="NCBI Taxonomy" id="35708"/>
    <lineage>
        <taxon>Eukaryota</taxon>
        <taxon>Viridiplantae</taxon>
        <taxon>Streptophyta</taxon>
        <taxon>Embryophyta</taxon>
        <taxon>Tracheophyta</taxon>
        <taxon>Spermatophyta</taxon>
        <taxon>Magnoliopsida</taxon>
        <taxon>Liliopsida</taxon>
        <taxon>Poales</taxon>
        <taxon>Poaceae</taxon>
        <taxon>PACMAD clade</taxon>
        <taxon>Arundinoideae</taxon>
        <taxon>Arundineae</taxon>
        <taxon>Arundo</taxon>
    </lineage>
</organism>
<proteinExistence type="predicted"/>
<evidence type="ECO:0000313" key="1">
    <source>
        <dbReference type="EMBL" id="JAD53176.1"/>
    </source>
</evidence>
<accession>A0A0A9APY9</accession>
<protein>
    <submittedName>
        <fullName evidence="1">Uncharacterized protein</fullName>
    </submittedName>
</protein>
<dbReference type="AlphaFoldDB" id="A0A0A9APY9"/>
<dbReference type="EMBL" id="GBRH01244719">
    <property type="protein sequence ID" value="JAD53176.1"/>
    <property type="molecule type" value="Transcribed_RNA"/>
</dbReference>